<name>A0A316E058_9BACT</name>
<dbReference type="InterPro" id="IPR011050">
    <property type="entry name" value="Pectin_lyase_fold/virulence"/>
</dbReference>
<evidence type="ECO:0000313" key="2">
    <source>
        <dbReference type="EMBL" id="PWK23814.1"/>
    </source>
</evidence>
<dbReference type="EMBL" id="QGGO01000016">
    <property type="protein sequence ID" value="PWK23814.1"/>
    <property type="molecule type" value="Genomic_DNA"/>
</dbReference>
<accession>A0A316E058</accession>
<gene>
    <name evidence="2" type="ORF">LV89_03020</name>
</gene>
<dbReference type="SUPFAM" id="SSF51126">
    <property type="entry name" value="Pectin lyase-like"/>
    <property type="match status" value="1"/>
</dbReference>
<organism evidence="2 3">
    <name type="scientific">Arcicella aurantiaca</name>
    <dbReference type="NCBI Taxonomy" id="591202"/>
    <lineage>
        <taxon>Bacteria</taxon>
        <taxon>Pseudomonadati</taxon>
        <taxon>Bacteroidota</taxon>
        <taxon>Cytophagia</taxon>
        <taxon>Cytophagales</taxon>
        <taxon>Flectobacillaceae</taxon>
        <taxon>Arcicella</taxon>
    </lineage>
</organism>
<dbReference type="Pfam" id="PF16318">
    <property type="entry name" value="DUF4957"/>
    <property type="match status" value="1"/>
</dbReference>
<sequence>MKVFNRRKMNKSHIIKSFWVAFAGVSLLLACKPEEELVQQTRLFMPVLKKDLSVLNNTIIVNMAGAKTATGYAIEVSRDTFKTVDYKINADTNYVVVNEKLLKGESLFWNTLYQVRATALAADAIYNSKVSDLGSVKTDKFPSILIVPTSADLLDVSARVKWNISTGIKVAKVKVFAKTDLKLANPLASYDVSDADQKTGITIVKKLLPETTYQLAIYDATGKVQGWDNYTTIKQAVDTKQSNVIDLSESDDPTALNTALSNAVDGGIIVLKKGATYTMPTTAFTKSVWITSAYGFGEQKTIITTSGGGVIADGSTIDYIRFSNVEIKGADIGASYVFNPDRASVTLLKELTFDNCILSNMRGVLRMRTKFFLTNFNIKNSIVYQIGNYGILTTDTDGTGMAAVDNIAIQNSTFSKINIFLTSRQSSKSVLISDCTLNEVGSNTNTSVLLFNWRGTTAATNNVTNGIKISNCVWGGAWDQAGTPTAVSIRAKSATSLATTNFTVENTYGLSTLTFVAGTEITGFPTTVYAKTATDLWVSPNADLNFNFKDLGFAGRKDTGDPRWRIK</sequence>
<protein>
    <recommendedName>
        <fullName evidence="1">DUF4957 domain-containing protein</fullName>
    </recommendedName>
</protein>
<dbReference type="Gene3D" id="2.160.20.10">
    <property type="entry name" value="Single-stranded right-handed beta-helix, Pectin lyase-like"/>
    <property type="match status" value="1"/>
</dbReference>
<dbReference type="Proteomes" id="UP000245489">
    <property type="component" value="Unassembled WGS sequence"/>
</dbReference>
<keyword evidence="3" id="KW-1185">Reference proteome</keyword>
<dbReference type="InterPro" id="IPR012334">
    <property type="entry name" value="Pectin_lyas_fold"/>
</dbReference>
<evidence type="ECO:0000313" key="3">
    <source>
        <dbReference type="Proteomes" id="UP000245489"/>
    </source>
</evidence>
<comment type="caution">
    <text evidence="2">The sequence shown here is derived from an EMBL/GenBank/DDBJ whole genome shotgun (WGS) entry which is preliminary data.</text>
</comment>
<reference evidence="2 3" key="1">
    <citation type="submission" date="2018-05" db="EMBL/GenBank/DDBJ databases">
        <title>Genomic Encyclopedia of Archaeal and Bacterial Type Strains, Phase II (KMG-II): from individual species to whole genera.</title>
        <authorList>
            <person name="Goeker M."/>
        </authorList>
    </citation>
    <scope>NUCLEOTIDE SEQUENCE [LARGE SCALE GENOMIC DNA]</scope>
    <source>
        <strain evidence="2 3">DSM 22214</strain>
    </source>
</reference>
<feature type="domain" description="DUF4957" evidence="1">
    <location>
        <begin position="275"/>
        <end position="414"/>
    </location>
</feature>
<dbReference type="InterPro" id="IPR032530">
    <property type="entry name" value="DUF4957"/>
</dbReference>
<proteinExistence type="predicted"/>
<dbReference type="AlphaFoldDB" id="A0A316E058"/>
<dbReference type="PROSITE" id="PS51257">
    <property type="entry name" value="PROKAR_LIPOPROTEIN"/>
    <property type="match status" value="1"/>
</dbReference>
<evidence type="ECO:0000259" key="1">
    <source>
        <dbReference type="Pfam" id="PF16318"/>
    </source>
</evidence>